<dbReference type="EMBL" id="MU167287">
    <property type="protein sequence ID" value="KAG0144878.1"/>
    <property type="molecule type" value="Genomic_DNA"/>
</dbReference>
<evidence type="ECO:0000313" key="2">
    <source>
        <dbReference type="Proteomes" id="UP000886653"/>
    </source>
</evidence>
<evidence type="ECO:0000313" key="1">
    <source>
        <dbReference type="EMBL" id="KAG0144878.1"/>
    </source>
</evidence>
<dbReference type="AlphaFoldDB" id="A0A9P6TBQ8"/>
<dbReference type="OrthoDB" id="2501751at2759"/>
<comment type="caution">
    <text evidence="1">The sequence shown here is derived from an EMBL/GenBank/DDBJ whole genome shotgun (WGS) entry which is preliminary data.</text>
</comment>
<keyword evidence="2" id="KW-1185">Reference proteome</keyword>
<organism evidence="1 2">
    <name type="scientific">Cronartium quercuum f. sp. fusiforme G11</name>
    <dbReference type="NCBI Taxonomy" id="708437"/>
    <lineage>
        <taxon>Eukaryota</taxon>
        <taxon>Fungi</taxon>
        <taxon>Dikarya</taxon>
        <taxon>Basidiomycota</taxon>
        <taxon>Pucciniomycotina</taxon>
        <taxon>Pucciniomycetes</taxon>
        <taxon>Pucciniales</taxon>
        <taxon>Coleosporiaceae</taxon>
        <taxon>Cronartium</taxon>
    </lineage>
</organism>
<reference evidence="1" key="1">
    <citation type="submission" date="2013-11" db="EMBL/GenBank/DDBJ databases">
        <title>Genome sequence of the fusiform rust pathogen reveals effectors for host alternation and coevolution with pine.</title>
        <authorList>
            <consortium name="DOE Joint Genome Institute"/>
            <person name="Smith K."/>
            <person name="Pendleton A."/>
            <person name="Kubisiak T."/>
            <person name="Anderson C."/>
            <person name="Salamov A."/>
            <person name="Aerts A."/>
            <person name="Riley R."/>
            <person name="Clum A."/>
            <person name="Lindquist E."/>
            <person name="Ence D."/>
            <person name="Campbell M."/>
            <person name="Kronenberg Z."/>
            <person name="Feau N."/>
            <person name="Dhillon B."/>
            <person name="Hamelin R."/>
            <person name="Burleigh J."/>
            <person name="Smith J."/>
            <person name="Yandell M."/>
            <person name="Nelson C."/>
            <person name="Grigoriev I."/>
            <person name="Davis J."/>
        </authorList>
    </citation>
    <scope>NUCLEOTIDE SEQUENCE</scope>
    <source>
        <strain evidence="1">G11</strain>
    </source>
</reference>
<name>A0A9P6TBQ8_9BASI</name>
<sequence length="132" mass="14675">MGSSSPSPGQIRSINTLSSSDLGIRIRTAGRVIESNKCEWRVVIASDEASIEVNCQIPMSAARLTDGLPRVGEQWMVLGDLVPVEDRVWNGKPALVRNVSIFAVLIKYVPDLNLREWDREAQEEMPTTIVRN</sequence>
<protein>
    <submittedName>
        <fullName evidence="1">Uncharacterized protein</fullName>
    </submittedName>
</protein>
<gene>
    <name evidence="1" type="ORF">CROQUDRAFT_659432</name>
</gene>
<accession>A0A9P6TBQ8</accession>
<dbReference type="Proteomes" id="UP000886653">
    <property type="component" value="Unassembled WGS sequence"/>
</dbReference>
<proteinExistence type="predicted"/>